<protein>
    <submittedName>
        <fullName evidence="2">Uncharacterized protein</fullName>
    </submittedName>
</protein>
<proteinExistence type="predicted"/>
<name>A0A951QJD3_9CYAN</name>
<organism evidence="2 3">
    <name type="scientific">Drouetiella hepatica Uher 2000/2452</name>
    <dbReference type="NCBI Taxonomy" id="904376"/>
    <lineage>
        <taxon>Bacteria</taxon>
        <taxon>Bacillati</taxon>
        <taxon>Cyanobacteriota</taxon>
        <taxon>Cyanophyceae</taxon>
        <taxon>Oculatellales</taxon>
        <taxon>Oculatellaceae</taxon>
        <taxon>Drouetiella</taxon>
    </lineage>
</organism>
<sequence>MPDSLKAKRTKVTLGCLTLNGFVLPDGSFRMSLSQAANSVGLTARNTFDFLRSKAFKSSMKDGYTVPVCEIESADPQFRGQTRIRALPLVVLHKYWLWQTSRGNRRALALVDALLSESPEWQFDLSDKAPPAQQDENRGDRLQAHPNREDGQSAIPTYWLSDLLEWRGRGCVSSLAHSVAPLYMLVREEYQNLTLTTPQIAATGQ</sequence>
<dbReference type="AlphaFoldDB" id="A0A951QJD3"/>
<comment type="caution">
    <text evidence="2">The sequence shown here is derived from an EMBL/GenBank/DDBJ whole genome shotgun (WGS) entry which is preliminary data.</text>
</comment>
<feature type="compositionally biased region" description="Basic and acidic residues" evidence="1">
    <location>
        <begin position="135"/>
        <end position="150"/>
    </location>
</feature>
<evidence type="ECO:0000313" key="3">
    <source>
        <dbReference type="Proteomes" id="UP000757435"/>
    </source>
</evidence>
<accession>A0A951QJD3</accession>
<dbReference type="Proteomes" id="UP000757435">
    <property type="component" value="Unassembled WGS sequence"/>
</dbReference>
<dbReference type="EMBL" id="JAHHHD010000068">
    <property type="protein sequence ID" value="MBW4662313.1"/>
    <property type="molecule type" value="Genomic_DNA"/>
</dbReference>
<feature type="region of interest" description="Disordered" evidence="1">
    <location>
        <begin position="124"/>
        <end position="150"/>
    </location>
</feature>
<gene>
    <name evidence="2" type="ORF">KME15_26975</name>
</gene>
<evidence type="ECO:0000256" key="1">
    <source>
        <dbReference type="SAM" id="MobiDB-lite"/>
    </source>
</evidence>
<reference evidence="2" key="1">
    <citation type="submission" date="2021-05" db="EMBL/GenBank/DDBJ databases">
        <authorList>
            <person name="Pietrasiak N."/>
            <person name="Ward R."/>
            <person name="Stajich J.E."/>
            <person name="Kurbessoian T."/>
        </authorList>
    </citation>
    <scope>NUCLEOTIDE SEQUENCE</scope>
    <source>
        <strain evidence="2">UHER 2000/2452</strain>
    </source>
</reference>
<reference evidence="2" key="2">
    <citation type="journal article" date="2022" name="Microbiol. Resour. Announc.">
        <title>Metagenome Sequencing to Explore Phylogenomics of Terrestrial Cyanobacteria.</title>
        <authorList>
            <person name="Ward R.D."/>
            <person name="Stajich J.E."/>
            <person name="Johansen J.R."/>
            <person name="Huntemann M."/>
            <person name="Clum A."/>
            <person name="Foster B."/>
            <person name="Foster B."/>
            <person name="Roux S."/>
            <person name="Palaniappan K."/>
            <person name="Varghese N."/>
            <person name="Mukherjee S."/>
            <person name="Reddy T.B.K."/>
            <person name="Daum C."/>
            <person name="Copeland A."/>
            <person name="Chen I.A."/>
            <person name="Ivanova N.N."/>
            <person name="Kyrpides N.C."/>
            <person name="Shapiro N."/>
            <person name="Eloe-Fadrosh E.A."/>
            <person name="Pietrasiak N."/>
        </authorList>
    </citation>
    <scope>NUCLEOTIDE SEQUENCE</scope>
    <source>
        <strain evidence="2">UHER 2000/2452</strain>
    </source>
</reference>
<evidence type="ECO:0000313" key="2">
    <source>
        <dbReference type="EMBL" id="MBW4662313.1"/>
    </source>
</evidence>